<evidence type="ECO:0000313" key="3">
    <source>
        <dbReference type="Proteomes" id="UP000315295"/>
    </source>
</evidence>
<name>A0A540M5E2_MALBA</name>
<keyword evidence="3" id="KW-1185">Reference proteome</keyword>
<comment type="caution">
    <text evidence="2">The sequence shown here is derived from an EMBL/GenBank/DDBJ whole genome shotgun (WGS) entry which is preliminary data.</text>
</comment>
<sequence>MVVGQDKDVANAFILQETVANVERQGTREGRDVSELLEDLKGNRASSNSEDSGNYSGDIKV</sequence>
<dbReference type="Proteomes" id="UP000315295">
    <property type="component" value="Unassembled WGS sequence"/>
</dbReference>
<feature type="compositionally biased region" description="Polar residues" evidence="1">
    <location>
        <begin position="44"/>
        <end position="55"/>
    </location>
</feature>
<dbReference type="EMBL" id="VIEB01000354">
    <property type="protein sequence ID" value="TQD93918.1"/>
    <property type="molecule type" value="Genomic_DNA"/>
</dbReference>
<evidence type="ECO:0000256" key="1">
    <source>
        <dbReference type="SAM" id="MobiDB-lite"/>
    </source>
</evidence>
<accession>A0A540M5E2</accession>
<proteinExistence type="predicted"/>
<organism evidence="2 3">
    <name type="scientific">Malus baccata</name>
    <name type="common">Siberian crab apple</name>
    <name type="synonym">Pyrus baccata</name>
    <dbReference type="NCBI Taxonomy" id="106549"/>
    <lineage>
        <taxon>Eukaryota</taxon>
        <taxon>Viridiplantae</taxon>
        <taxon>Streptophyta</taxon>
        <taxon>Embryophyta</taxon>
        <taxon>Tracheophyta</taxon>
        <taxon>Spermatophyta</taxon>
        <taxon>Magnoliopsida</taxon>
        <taxon>eudicotyledons</taxon>
        <taxon>Gunneridae</taxon>
        <taxon>Pentapetalae</taxon>
        <taxon>rosids</taxon>
        <taxon>fabids</taxon>
        <taxon>Rosales</taxon>
        <taxon>Rosaceae</taxon>
        <taxon>Amygdaloideae</taxon>
        <taxon>Maleae</taxon>
        <taxon>Malus</taxon>
    </lineage>
</organism>
<dbReference type="AlphaFoldDB" id="A0A540M5E2"/>
<feature type="compositionally biased region" description="Basic and acidic residues" evidence="1">
    <location>
        <begin position="25"/>
        <end position="42"/>
    </location>
</feature>
<reference evidence="2 3" key="1">
    <citation type="journal article" date="2019" name="G3 (Bethesda)">
        <title>Sequencing of a Wild Apple (Malus baccata) Genome Unravels the Differences Between Cultivated and Wild Apple Species Regarding Disease Resistance and Cold Tolerance.</title>
        <authorList>
            <person name="Chen X."/>
        </authorList>
    </citation>
    <scope>NUCLEOTIDE SEQUENCE [LARGE SCALE GENOMIC DNA]</scope>
    <source>
        <strain evidence="3">cv. Shandingzi</strain>
        <tissue evidence="2">Leaves</tissue>
    </source>
</reference>
<evidence type="ECO:0000313" key="2">
    <source>
        <dbReference type="EMBL" id="TQD93918.1"/>
    </source>
</evidence>
<gene>
    <name evidence="2" type="ORF">C1H46_020477</name>
</gene>
<protein>
    <submittedName>
        <fullName evidence="2">Uncharacterized protein</fullName>
    </submittedName>
</protein>
<feature type="region of interest" description="Disordered" evidence="1">
    <location>
        <begin position="25"/>
        <end position="61"/>
    </location>
</feature>